<accession>A0A1W2EVC0</accession>
<name>A0A1W2EVC0_9HYPH</name>
<protein>
    <submittedName>
        <fullName evidence="3">Uncharacterized protein</fullName>
    </submittedName>
</protein>
<dbReference type="STRING" id="937218.SAMN06297251_1386"/>
<evidence type="ECO:0000313" key="4">
    <source>
        <dbReference type="Proteomes" id="UP000192656"/>
    </source>
</evidence>
<organism evidence="3 4">
    <name type="scientific">Fulvimarina manganoxydans</name>
    <dbReference type="NCBI Taxonomy" id="937218"/>
    <lineage>
        <taxon>Bacteria</taxon>
        <taxon>Pseudomonadati</taxon>
        <taxon>Pseudomonadota</taxon>
        <taxon>Alphaproteobacteria</taxon>
        <taxon>Hyphomicrobiales</taxon>
        <taxon>Aurantimonadaceae</taxon>
        <taxon>Fulvimarina</taxon>
    </lineage>
</organism>
<gene>
    <name evidence="3" type="ORF">SAMN06297251_1386</name>
</gene>
<dbReference type="Proteomes" id="UP000192656">
    <property type="component" value="Unassembled WGS sequence"/>
</dbReference>
<keyword evidence="4" id="KW-1185">Reference proteome</keyword>
<reference evidence="3 4" key="1">
    <citation type="submission" date="2017-04" db="EMBL/GenBank/DDBJ databases">
        <authorList>
            <person name="Afonso C.L."/>
            <person name="Miller P.J."/>
            <person name="Scott M.A."/>
            <person name="Spackman E."/>
            <person name="Goraichik I."/>
            <person name="Dimitrov K.M."/>
            <person name="Suarez D.L."/>
            <person name="Swayne D.E."/>
        </authorList>
    </citation>
    <scope>NUCLEOTIDE SEQUENCE [LARGE SCALE GENOMIC DNA]</scope>
    <source>
        <strain evidence="3 4">CGMCC 1.10972</strain>
    </source>
</reference>
<sequence length="171" mass="17141">MAKGEAGDETAAAEIKPKKRFGKLAIALAAVALLSTGGGASAYFLLDGESSPGDHAADAGHPPESLHAAAAPDHPSTDGHGSDDGHGAKDGHGGSDIVPLPVATWETSSKLRPADYAIAMVFGDEAILIARDVAIRAKPGMVVPGLGTITAIREDGPGGIVEASEATLKTF</sequence>
<evidence type="ECO:0000256" key="2">
    <source>
        <dbReference type="SAM" id="Phobius"/>
    </source>
</evidence>
<dbReference type="AlphaFoldDB" id="A0A1W2EVC0"/>
<dbReference type="EMBL" id="FWXR01000038">
    <property type="protein sequence ID" value="SMD13650.1"/>
    <property type="molecule type" value="Genomic_DNA"/>
</dbReference>
<feature type="transmembrane region" description="Helical" evidence="2">
    <location>
        <begin position="24"/>
        <end position="46"/>
    </location>
</feature>
<evidence type="ECO:0000256" key="1">
    <source>
        <dbReference type="SAM" id="MobiDB-lite"/>
    </source>
</evidence>
<keyword evidence="2" id="KW-0472">Membrane</keyword>
<feature type="compositionally biased region" description="Basic and acidic residues" evidence="1">
    <location>
        <begin position="75"/>
        <end position="93"/>
    </location>
</feature>
<proteinExistence type="predicted"/>
<keyword evidence="2" id="KW-0812">Transmembrane</keyword>
<dbReference type="RefSeq" id="WP_139798551.1">
    <property type="nucleotide sequence ID" value="NZ_FWXR01000038.1"/>
</dbReference>
<evidence type="ECO:0000313" key="3">
    <source>
        <dbReference type="EMBL" id="SMD13650.1"/>
    </source>
</evidence>
<keyword evidence="2" id="KW-1133">Transmembrane helix</keyword>
<feature type="region of interest" description="Disordered" evidence="1">
    <location>
        <begin position="52"/>
        <end position="100"/>
    </location>
</feature>